<dbReference type="SUPFAM" id="SSF56672">
    <property type="entry name" value="DNA/RNA polymerases"/>
    <property type="match status" value="1"/>
</dbReference>
<feature type="domain" description="ShKT" evidence="5">
    <location>
        <begin position="1959"/>
        <end position="1998"/>
    </location>
</feature>
<feature type="domain" description="ShKT" evidence="5">
    <location>
        <begin position="2001"/>
        <end position="2035"/>
    </location>
</feature>
<name>A0AA39HDR6_9BILA</name>
<dbReference type="EMBL" id="JAUCMV010000004">
    <property type="protein sequence ID" value="KAK0403957.1"/>
    <property type="molecule type" value="Genomic_DNA"/>
</dbReference>
<evidence type="ECO:0008006" key="9">
    <source>
        <dbReference type="Google" id="ProtNLM"/>
    </source>
</evidence>
<dbReference type="SUPFAM" id="SSF47823">
    <property type="entry name" value="lambda integrase-like, N-terminal domain"/>
    <property type="match status" value="1"/>
</dbReference>
<feature type="compositionally biased region" description="Low complexity" evidence="3">
    <location>
        <begin position="1739"/>
        <end position="1834"/>
    </location>
</feature>
<feature type="region of interest" description="Disordered" evidence="3">
    <location>
        <begin position="1"/>
        <end position="32"/>
    </location>
</feature>
<keyword evidence="1" id="KW-0238">DNA-binding</keyword>
<dbReference type="Gene3D" id="3.10.10.10">
    <property type="entry name" value="HIV Type 1 Reverse Transcriptase, subunit A, domain 1"/>
    <property type="match status" value="1"/>
</dbReference>
<comment type="caution">
    <text evidence="7">The sequence shown here is derived from an EMBL/GenBank/DDBJ whole genome shotgun (WGS) entry which is preliminary data.</text>
</comment>
<dbReference type="CDD" id="cd09275">
    <property type="entry name" value="RNase_HI_RT_DIRS1"/>
    <property type="match status" value="1"/>
</dbReference>
<dbReference type="PANTHER" id="PTHR33050:SF7">
    <property type="entry name" value="RIBONUCLEASE H"/>
    <property type="match status" value="1"/>
</dbReference>
<dbReference type="GO" id="GO:0003677">
    <property type="term" value="F:DNA binding"/>
    <property type="evidence" value="ECO:0007669"/>
    <property type="project" value="UniProtKB-KW"/>
</dbReference>
<feature type="compositionally biased region" description="Low complexity" evidence="3">
    <location>
        <begin position="1137"/>
        <end position="1176"/>
    </location>
</feature>
<evidence type="ECO:0000259" key="4">
    <source>
        <dbReference type="PROSITE" id="PS50878"/>
    </source>
</evidence>
<dbReference type="InterPro" id="IPR000477">
    <property type="entry name" value="RT_dom"/>
</dbReference>
<dbReference type="PROSITE" id="PS51900">
    <property type="entry name" value="CB"/>
    <property type="match status" value="1"/>
</dbReference>
<keyword evidence="2" id="KW-1015">Disulfide bond</keyword>
<dbReference type="SUPFAM" id="SSF57997">
    <property type="entry name" value="Tropomyosin"/>
    <property type="match status" value="2"/>
</dbReference>
<dbReference type="Gene3D" id="1.10.150.130">
    <property type="match status" value="1"/>
</dbReference>
<sequence length="2222" mass="240224">MDSGNSMDARAVGDHEPGDFPNVDTGRRRRAHAPVTCTREAVLLARRNPLVPYRVAALVPDLATVASLRNALAAEGLREVTLLSQDVLAAALRQDESVLDPPHRPAIAPPKKCRQIVLEDVSEAALRKALEGAPLPRRERQEHLADLPAPADIPTLPPAVDESLAVHARTIKLDESQLSELHRELFAIASQAAVALHGLRTGVERPRIENYLQWILRISSWTIQDVTSHRRELLLLSHGIPNPAKSIAAITKTPLVLQEASAAANGQSAAPLFGTSLVKEIIARSGSSEFSQALRKLAKKSDIPANRPSDRNRAADRYKTVTNRWVLSVRKSGLVLGIALRPVASTKQAGCLADFRQNWQLIGSDEWTLNVLLGFTIPFAQMPPMQRHPPSTTGCPNPMLAAEIEDLKQKGAIRKIARSEVRWLSIVFAIPKKDGSARPVVNLKPLNKYLESRHFKMESISSLRSLLTQGDFMIKIDMKDAFFGIPMAPSSQPYLSICFADNYYCFTALPFGLSLAPYVYAKVMRTVAAWLRSQGIRLIVYLDDWLFLEQSRTTLERLVPQLLALFEHLGMVVNTEKSELQPTQTIEFLGLRVCAKREFLSIPDNKIQRIKTDCDRLLATDRCSIRRLSETLGRINACSAACYYSALMSRRLQMALRAALAEAHNNYEASMSLSSECLEDLRWWSKNLARHAKRPLREPTPSVVITTDASKLGWGATSGGASTGGNWSPEEAAEHINVLQLKAILFGLRVFAERMRDCAVLIQSDNTVAISYINRFGGTANNRLIELARTIWFWARDRNLFLIATHLPGKENAVADAESRSYTLDWHLHKEITARLFDFWGTPEIDLFATRHSIVPIPTLEPPSASETRGFSPCGMENLISDWRAAGLNETAAMAMLNSWAPSTRGTYNAQLKAFANWCREHSVILSQASVVDLLNYLADRFDSGLSYNTLTVARAAISAYIEEFKGRSITSETWKGCLETFFAEKGTVLQSIEFDKVSTPGGALGERSDAEVEDITANEFHKMTTIEKMKTLRCLVAKDPLPEVRDVYRLMDSNNCRLQFAFQQITLKARWLPGVPYALHILMTTAIAYWFIAVQIPRGIVASEIVEQKGDPTLAPDEALPEETPAPDTPPPETPAPEAEAPASDTSPPESEVPPVESEVPPVETEVPPVVTEVPPVETEVPPVVTEVPPVETEVPPVVTEVPPVESEVPPVESEVPPVETEVPPVVTEVPPVVTEVPPVETEVPPVETEVPPVVTEVPPVVTEVPPVVTEVPPVVTEVPPVVTEVPPVESEVPPVESEVPPVETEVPPVESEVPPVVTEVPPVESEVPPVESEVPPVETEVPPVETEVPPVVTEVSPVETEVPPVVTEVPPVESEVPPVVTEVPPVESEVPPVESEVPPVETEVPPVVTEVPPVVTEVPPVVTEVPPVESEVPPVESEVPPVETEVPPVETEVPPVVTEVSPVETEVPPVVTEVPPVESEVPPVVTEVPPVESEVPPVESEVPPVETEVPPVVTEVPPVVTEVPPVVTEVPPVVTEVPPVVTEVPPVESEVPPVETEVPPVVTEVSPVETEVPPVVTEVPPVESEVPPVETEVPPVVTEVPPVVTEVPPVVTEVPPVATEVPPVVTEVPPVESEVPPVETEVPPVVTEVPPVESEVPPVVTEVPPVESEVPPVETEVPPVVTEVPPVETEVPPVVTEVPPVETEVPPVETEVPPVVTEVPPVETEVPPVVTEVPPVETEVPPVETEVPPVETEVPPVETEVPPVETEVPPVETEVPPVETEVPPVESEVPPVETEVPPVETEVPPVETEVPPVETEVPPVETEVPPVETEVPAPDTSAPQTEARETETSDTSAPETEAPATDAPETPAAETEAPVTEAPTTEALTTPGAPIAQRCVEFTGKLLPTATDCEDKIGQCSAFFPVPDASSGRVRNIACDADDGAVASFAANCRKTCAICCEDPETCKDSGAIACQEGMCTEKDFGQMMEKNCQRTCGLCAQCKDTNQFCSAMKSMCSDPDNQATMRKTCAKTCGFCKEPTTTAPSITPTPKAPTTVALTTAPPPPQPTTIEDPPPPTETPVAPPPGCGDMANNCAQMKKEGRCEHPAYRPALLRSCAWTCYGCAVTAPPPVETVTPGIPGCEDTASNCFDHGDKCNHAIYGAQMKTRCPQTCNSCGYEATPAPPVLECVDATSNCDIWASNGFCRVGAESAKRQYCQRTCGYC</sequence>
<feature type="domain" description="Reverse transcriptase" evidence="4">
    <location>
        <begin position="411"/>
        <end position="593"/>
    </location>
</feature>
<keyword evidence="8" id="KW-1185">Reference proteome</keyword>
<dbReference type="Proteomes" id="UP001175271">
    <property type="component" value="Unassembled WGS sequence"/>
</dbReference>
<gene>
    <name evidence="7" type="ORF">QR680_017214</name>
</gene>
<dbReference type="PANTHER" id="PTHR33050">
    <property type="entry name" value="REVERSE TRANSCRIPTASE DOMAIN-CONTAINING PROTEIN"/>
    <property type="match status" value="1"/>
</dbReference>
<dbReference type="InterPro" id="IPR052055">
    <property type="entry name" value="Hepadnavirus_pol/RT"/>
</dbReference>
<dbReference type="InterPro" id="IPR044068">
    <property type="entry name" value="CB"/>
</dbReference>
<dbReference type="CDD" id="cd03714">
    <property type="entry name" value="RT_DIRS1"/>
    <property type="match status" value="1"/>
</dbReference>
<feature type="region of interest" description="Disordered" evidence="3">
    <location>
        <begin position="1291"/>
        <end position="1350"/>
    </location>
</feature>
<feature type="region of interest" description="Disordered" evidence="3">
    <location>
        <begin position="2060"/>
        <end position="2080"/>
    </location>
</feature>
<evidence type="ECO:0000313" key="8">
    <source>
        <dbReference type="Proteomes" id="UP001175271"/>
    </source>
</evidence>
<dbReference type="InterPro" id="IPR010998">
    <property type="entry name" value="Integrase_recombinase_N"/>
</dbReference>
<feature type="disulfide bond" evidence="2">
    <location>
        <begin position="2140"/>
        <end position="2174"/>
    </location>
</feature>
<evidence type="ECO:0000259" key="5">
    <source>
        <dbReference type="PROSITE" id="PS51670"/>
    </source>
</evidence>
<organism evidence="7 8">
    <name type="scientific">Steinernema hermaphroditum</name>
    <dbReference type="NCBI Taxonomy" id="289476"/>
    <lineage>
        <taxon>Eukaryota</taxon>
        <taxon>Metazoa</taxon>
        <taxon>Ecdysozoa</taxon>
        <taxon>Nematoda</taxon>
        <taxon>Chromadorea</taxon>
        <taxon>Rhabditida</taxon>
        <taxon>Tylenchina</taxon>
        <taxon>Panagrolaimomorpha</taxon>
        <taxon>Strongyloidoidea</taxon>
        <taxon>Steinernematidae</taxon>
        <taxon>Steinernema</taxon>
    </lineage>
</organism>
<dbReference type="InterPro" id="IPR043502">
    <property type="entry name" value="DNA/RNA_pol_sf"/>
</dbReference>
<dbReference type="InterPro" id="IPR003582">
    <property type="entry name" value="ShKT_dom"/>
</dbReference>
<reference evidence="7" key="1">
    <citation type="submission" date="2023-06" db="EMBL/GenBank/DDBJ databases">
        <title>Genomic analysis of the entomopathogenic nematode Steinernema hermaphroditum.</title>
        <authorList>
            <person name="Schwarz E.M."/>
            <person name="Heppert J.K."/>
            <person name="Baniya A."/>
            <person name="Schwartz H.T."/>
            <person name="Tan C.-H."/>
            <person name="Antoshechkin I."/>
            <person name="Sternberg P.W."/>
            <person name="Goodrich-Blair H."/>
            <person name="Dillman A.R."/>
        </authorList>
    </citation>
    <scope>NUCLEOTIDE SEQUENCE</scope>
    <source>
        <strain evidence="7">PS9179</strain>
        <tissue evidence="7">Whole animal</tissue>
    </source>
</reference>
<dbReference type="Pfam" id="PF01549">
    <property type="entry name" value="ShK"/>
    <property type="match status" value="5"/>
</dbReference>
<evidence type="ECO:0000256" key="1">
    <source>
        <dbReference type="ARBA" id="ARBA00023125"/>
    </source>
</evidence>
<evidence type="ECO:0000313" key="7">
    <source>
        <dbReference type="EMBL" id="KAK0403957.1"/>
    </source>
</evidence>
<comment type="caution">
    <text evidence="2">Lacks conserved residue(s) required for the propagation of feature annotation.</text>
</comment>
<feature type="region of interest" description="Disordered" evidence="3">
    <location>
        <begin position="1431"/>
        <end position="1455"/>
    </location>
</feature>
<dbReference type="Gene3D" id="3.30.70.270">
    <property type="match status" value="1"/>
</dbReference>
<evidence type="ECO:0000256" key="3">
    <source>
        <dbReference type="SAM" id="MobiDB-lite"/>
    </source>
</evidence>
<dbReference type="PROSITE" id="PS51670">
    <property type="entry name" value="SHKT"/>
    <property type="match status" value="4"/>
</dbReference>
<protein>
    <recommendedName>
        <fullName evidence="9">Reverse transcriptase domain-containing protein</fullName>
    </recommendedName>
</protein>
<feature type="domain" description="ShKT" evidence="5">
    <location>
        <begin position="2187"/>
        <end position="2222"/>
    </location>
</feature>
<dbReference type="SMART" id="SM00254">
    <property type="entry name" value="ShKT"/>
    <property type="match status" value="6"/>
</dbReference>
<dbReference type="InterPro" id="IPR043128">
    <property type="entry name" value="Rev_trsase/Diguanyl_cyclase"/>
</dbReference>
<feature type="region of interest" description="Disordered" evidence="3">
    <location>
        <begin position="1739"/>
        <end position="1885"/>
    </location>
</feature>
<feature type="domain" description="Core-binding (CB)" evidence="6">
    <location>
        <begin position="891"/>
        <end position="966"/>
    </location>
</feature>
<proteinExistence type="predicted"/>
<evidence type="ECO:0000256" key="2">
    <source>
        <dbReference type="PROSITE-ProRule" id="PRU01005"/>
    </source>
</evidence>
<feature type="disulfide bond" evidence="2">
    <location>
        <begin position="2001"/>
        <end position="2035"/>
    </location>
</feature>
<dbReference type="Gene3D" id="1.10.10.1940">
    <property type="match status" value="1"/>
</dbReference>
<feature type="domain" description="ShKT" evidence="5">
    <location>
        <begin position="2140"/>
        <end position="2174"/>
    </location>
</feature>
<evidence type="ECO:0000259" key="6">
    <source>
        <dbReference type="PROSITE" id="PS51900"/>
    </source>
</evidence>
<dbReference type="Gene3D" id="1.10.10.1870">
    <property type="entry name" value="ShTK domain-like"/>
    <property type="match status" value="1"/>
</dbReference>
<feature type="compositionally biased region" description="Low complexity" evidence="3">
    <location>
        <begin position="1853"/>
        <end position="1885"/>
    </location>
</feature>
<dbReference type="PROSITE" id="PS50878">
    <property type="entry name" value="RT_POL"/>
    <property type="match status" value="1"/>
</dbReference>
<accession>A0AA39HDR6</accession>
<dbReference type="Pfam" id="PF00078">
    <property type="entry name" value="RVT_1"/>
    <property type="match status" value="1"/>
</dbReference>
<feature type="region of interest" description="Disordered" evidence="3">
    <location>
        <begin position="1113"/>
        <end position="1176"/>
    </location>
</feature>